<proteinExistence type="predicted"/>
<evidence type="ECO:0000256" key="1">
    <source>
        <dbReference type="SAM" id="MobiDB-lite"/>
    </source>
</evidence>
<dbReference type="EMBL" id="JAAALK010000283">
    <property type="protein sequence ID" value="KAG8075182.1"/>
    <property type="molecule type" value="Genomic_DNA"/>
</dbReference>
<gene>
    <name evidence="2" type="ORF">GUJ93_ZPchr0006g44334</name>
</gene>
<evidence type="ECO:0000313" key="2">
    <source>
        <dbReference type="EMBL" id="KAG8075182.1"/>
    </source>
</evidence>
<accession>A0A8J5VKS1</accession>
<name>A0A8J5VKS1_ZIZPA</name>
<organism evidence="2 3">
    <name type="scientific">Zizania palustris</name>
    <name type="common">Northern wild rice</name>
    <dbReference type="NCBI Taxonomy" id="103762"/>
    <lineage>
        <taxon>Eukaryota</taxon>
        <taxon>Viridiplantae</taxon>
        <taxon>Streptophyta</taxon>
        <taxon>Embryophyta</taxon>
        <taxon>Tracheophyta</taxon>
        <taxon>Spermatophyta</taxon>
        <taxon>Magnoliopsida</taxon>
        <taxon>Liliopsida</taxon>
        <taxon>Poales</taxon>
        <taxon>Poaceae</taxon>
        <taxon>BOP clade</taxon>
        <taxon>Oryzoideae</taxon>
        <taxon>Oryzeae</taxon>
        <taxon>Zizaniinae</taxon>
        <taxon>Zizania</taxon>
    </lineage>
</organism>
<evidence type="ECO:0000313" key="3">
    <source>
        <dbReference type="Proteomes" id="UP000729402"/>
    </source>
</evidence>
<comment type="caution">
    <text evidence="2">The sequence shown here is derived from an EMBL/GenBank/DDBJ whole genome shotgun (WGS) entry which is preliminary data.</text>
</comment>
<keyword evidence="3" id="KW-1185">Reference proteome</keyword>
<reference evidence="2" key="2">
    <citation type="submission" date="2021-02" db="EMBL/GenBank/DDBJ databases">
        <authorList>
            <person name="Kimball J.A."/>
            <person name="Haas M.W."/>
            <person name="Macchietto M."/>
            <person name="Kono T."/>
            <person name="Duquette J."/>
            <person name="Shao M."/>
        </authorList>
    </citation>
    <scope>NUCLEOTIDE SEQUENCE</scope>
    <source>
        <tissue evidence="2">Fresh leaf tissue</tissue>
    </source>
</reference>
<dbReference type="AlphaFoldDB" id="A0A8J5VKS1"/>
<reference evidence="2" key="1">
    <citation type="journal article" date="2021" name="bioRxiv">
        <title>Whole Genome Assembly and Annotation of Northern Wild Rice, Zizania palustris L., Supports a Whole Genome Duplication in the Zizania Genus.</title>
        <authorList>
            <person name="Haas M."/>
            <person name="Kono T."/>
            <person name="Macchietto M."/>
            <person name="Millas R."/>
            <person name="McGilp L."/>
            <person name="Shao M."/>
            <person name="Duquette J."/>
            <person name="Hirsch C.N."/>
            <person name="Kimball J."/>
        </authorList>
    </citation>
    <scope>NUCLEOTIDE SEQUENCE</scope>
    <source>
        <tissue evidence="2">Fresh leaf tissue</tissue>
    </source>
</reference>
<feature type="region of interest" description="Disordered" evidence="1">
    <location>
        <begin position="1"/>
        <end position="24"/>
    </location>
</feature>
<sequence>MAGRIPTAEYPSDPSAAPSSTLPSRPLRCPIVLPLPDSRLGGVHSPTAFSPLGGVLGDGEVAYDNKQMFAELQRISASNKQMKMRFGGSAVMKASLNQATVLKCWNFITPCGNSNCFR</sequence>
<protein>
    <submittedName>
        <fullName evidence="2">Uncharacterized protein</fullName>
    </submittedName>
</protein>
<dbReference type="Proteomes" id="UP000729402">
    <property type="component" value="Unassembled WGS sequence"/>
</dbReference>